<dbReference type="GO" id="GO:0005524">
    <property type="term" value="F:ATP binding"/>
    <property type="evidence" value="ECO:0007669"/>
    <property type="project" value="UniProtKB-UniRule"/>
</dbReference>
<organism evidence="4 5">
    <name type="scientific">Cryptosporidium andersoni</name>
    <dbReference type="NCBI Taxonomy" id="117008"/>
    <lineage>
        <taxon>Eukaryota</taxon>
        <taxon>Sar</taxon>
        <taxon>Alveolata</taxon>
        <taxon>Apicomplexa</taxon>
        <taxon>Conoidasida</taxon>
        <taxon>Coccidia</taxon>
        <taxon>Eucoccidiorida</taxon>
        <taxon>Eimeriorina</taxon>
        <taxon>Cryptosporidiidae</taxon>
        <taxon>Cryptosporidium</taxon>
    </lineage>
</organism>
<dbReference type="RefSeq" id="XP_067068092.1">
    <property type="nucleotide sequence ID" value="XM_067210885.1"/>
</dbReference>
<sequence length="740" mass="82087">MNGRHGTSVNIHSNNKAAYNHTNISNNKYLKKEMTNLNSRESMLGNLLLPNSNKIHLLRENVRVVVRVRPILSDSESPVSCIGIDDTNKKQLILEDPRHRGLPKKYEFDEIYNVDETTNDIYENEIKNFIAPLLVDCSCINVFAFGSSGTGKTYTMHGDKDECGIVGLTVKELLRNNERLENPGKFSFSFFEIYCEKVRDLLVCEKLVNSTKGNNPTVSIRTDICGRVRVVGASTVEFNCWDEFNTKYIEALRRRVSGKTAVNSSSSRSHACIQVNFIPHVIIASKDRDKQGIVEDDTVENRRRRGSISFHAKPKVSVNTQRTIVNLIDLSGFENNRVTNNTGRRMTESTFINSSLLALSKVINALKKNDGTQMSQSCIPYRESKLTRLLQEYLGGGADPPYSPYCLRCIMLCTISPSVTYFHQTYATLNTPSHGNTALMRKYIGIASSRLIGRDHLCGVDLHEVSKSTKIGVNLNSNLSNSNISGSILKGKVSNLSVLSITGSKISKSKGLSTNKSLVKVSNNSCNTYSNVESRVAQIIRGNKSKLLAKSGTINQSSSLISDKEVVEISGSVNSVSTVGLDGNILCGKGTNVIVEDTNNKENEKLPVQSDLSSAVELKLNKICLEDLETIGTNAPCTKSDGSGLEDEKIHSKENIETDTTKFWKKDDMGESESERQSQEENITHIENKRRHGKVRKTRKGDNDEERTLESAIVTRRSRKAKVTLLSPSLPTTRSATKNK</sequence>
<dbReference type="PANTHER" id="PTHR47969:SF9">
    <property type="entry name" value="KINESIN-LIKE PROTEIN"/>
    <property type="match status" value="1"/>
</dbReference>
<keyword evidence="1" id="KW-0547">Nucleotide-binding</keyword>
<dbReference type="SMART" id="SM00129">
    <property type="entry name" value="KISc"/>
    <property type="match status" value="1"/>
</dbReference>
<comment type="caution">
    <text evidence="4">The sequence shown here is derived from an EMBL/GenBank/DDBJ whole genome shotgun (WGS) entry which is preliminary data.</text>
</comment>
<dbReference type="InterPro" id="IPR027417">
    <property type="entry name" value="P-loop_NTPase"/>
</dbReference>
<name>A0A1J4MPX7_9CRYT</name>
<dbReference type="PRINTS" id="PR00380">
    <property type="entry name" value="KINESINHEAVY"/>
</dbReference>
<evidence type="ECO:0000259" key="3">
    <source>
        <dbReference type="PROSITE" id="PS50067"/>
    </source>
</evidence>
<feature type="region of interest" description="Disordered" evidence="2">
    <location>
        <begin position="661"/>
        <end position="740"/>
    </location>
</feature>
<feature type="compositionally biased region" description="Polar residues" evidence="2">
    <location>
        <begin position="726"/>
        <end position="740"/>
    </location>
</feature>
<dbReference type="PANTHER" id="PTHR47969">
    <property type="entry name" value="CHROMOSOME-ASSOCIATED KINESIN KIF4A-RELATED"/>
    <property type="match status" value="1"/>
</dbReference>
<dbReference type="PROSITE" id="PS50067">
    <property type="entry name" value="KINESIN_MOTOR_2"/>
    <property type="match status" value="1"/>
</dbReference>
<dbReference type="EMBL" id="LRBS01000067">
    <property type="protein sequence ID" value="OII76246.1"/>
    <property type="molecule type" value="Genomic_DNA"/>
</dbReference>
<gene>
    <name evidence="4" type="ORF">cand_006440</name>
</gene>
<dbReference type="GO" id="GO:0005875">
    <property type="term" value="C:microtubule associated complex"/>
    <property type="evidence" value="ECO:0007669"/>
    <property type="project" value="TreeGrafter"/>
</dbReference>
<evidence type="ECO:0000256" key="2">
    <source>
        <dbReference type="SAM" id="MobiDB-lite"/>
    </source>
</evidence>
<protein>
    <submittedName>
        <fullName evidence="4">Kinesin motor domain-containing protein</fullName>
    </submittedName>
</protein>
<keyword evidence="1" id="KW-0067">ATP-binding</keyword>
<dbReference type="Proteomes" id="UP000186804">
    <property type="component" value="Unassembled WGS sequence"/>
</dbReference>
<proteinExistence type="inferred from homology"/>
<feature type="compositionally biased region" description="Basic residues" evidence="2">
    <location>
        <begin position="688"/>
        <end position="699"/>
    </location>
</feature>
<dbReference type="OrthoDB" id="3176171at2759"/>
<keyword evidence="5" id="KW-1185">Reference proteome</keyword>
<evidence type="ECO:0000313" key="4">
    <source>
        <dbReference type="EMBL" id="OII76246.1"/>
    </source>
</evidence>
<dbReference type="SUPFAM" id="SSF52540">
    <property type="entry name" value="P-loop containing nucleoside triphosphate hydrolases"/>
    <property type="match status" value="1"/>
</dbReference>
<dbReference type="VEuPathDB" id="CryptoDB:cand_006440"/>
<dbReference type="AlphaFoldDB" id="A0A1J4MPX7"/>
<keyword evidence="1" id="KW-0505">Motor protein</keyword>
<dbReference type="InterPro" id="IPR036961">
    <property type="entry name" value="Kinesin_motor_dom_sf"/>
</dbReference>
<dbReference type="GO" id="GO:0051231">
    <property type="term" value="P:spindle elongation"/>
    <property type="evidence" value="ECO:0007669"/>
    <property type="project" value="TreeGrafter"/>
</dbReference>
<dbReference type="InterPro" id="IPR001752">
    <property type="entry name" value="Kinesin_motor_dom"/>
</dbReference>
<comment type="similarity">
    <text evidence="1">Belongs to the TRAFAC class myosin-kinesin ATPase superfamily. Kinesin family.</text>
</comment>
<accession>A0A1J4MPX7</accession>
<evidence type="ECO:0000313" key="5">
    <source>
        <dbReference type="Proteomes" id="UP000186804"/>
    </source>
</evidence>
<feature type="compositionally biased region" description="Basic and acidic residues" evidence="2">
    <location>
        <begin position="661"/>
        <end position="687"/>
    </location>
</feature>
<dbReference type="GeneID" id="92364829"/>
<dbReference type="GO" id="GO:0007052">
    <property type="term" value="P:mitotic spindle organization"/>
    <property type="evidence" value="ECO:0007669"/>
    <property type="project" value="TreeGrafter"/>
</dbReference>
<dbReference type="GO" id="GO:0003777">
    <property type="term" value="F:microtubule motor activity"/>
    <property type="evidence" value="ECO:0007669"/>
    <property type="project" value="InterPro"/>
</dbReference>
<evidence type="ECO:0000256" key="1">
    <source>
        <dbReference type="PROSITE-ProRule" id="PRU00283"/>
    </source>
</evidence>
<dbReference type="GO" id="GO:0007018">
    <property type="term" value="P:microtubule-based movement"/>
    <property type="evidence" value="ECO:0007669"/>
    <property type="project" value="InterPro"/>
</dbReference>
<feature type="compositionally biased region" description="Basic and acidic residues" evidence="2">
    <location>
        <begin position="700"/>
        <end position="709"/>
    </location>
</feature>
<feature type="binding site" evidence="1">
    <location>
        <begin position="146"/>
        <end position="153"/>
    </location>
    <ligand>
        <name>ATP</name>
        <dbReference type="ChEBI" id="CHEBI:30616"/>
    </ligand>
</feature>
<feature type="domain" description="Kinesin motor" evidence="3">
    <location>
        <begin position="61"/>
        <end position="438"/>
    </location>
</feature>
<dbReference type="Pfam" id="PF00225">
    <property type="entry name" value="Kinesin"/>
    <property type="match status" value="1"/>
</dbReference>
<dbReference type="InterPro" id="IPR027640">
    <property type="entry name" value="Kinesin-like_fam"/>
</dbReference>
<feature type="region of interest" description="Disordered" evidence="2">
    <location>
        <begin position="637"/>
        <end position="656"/>
    </location>
</feature>
<dbReference type="GO" id="GO:0008017">
    <property type="term" value="F:microtubule binding"/>
    <property type="evidence" value="ECO:0007669"/>
    <property type="project" value="InterPro"/>
</dbReference>
<feature type="compositionally biased region" description="Basic and acidic residues" evidence="2">
    <location>
        <begin position="646"/>
        <end position="656"/>
    </location>
</feature>
<reference evidence="4 5" key="1">
    <citation type="submission" date="2016-10" db="EMBL/GenBank/DDBJ databases">
        <title>Reductive evolution of mitochondrial metabolism and differential evolution of invasion-related proteins in Cryptosporidium.</title>
        <authorList>
            <person name="Liu S."/>
            <person name="Roellig D.M."/>
            <person name="Guo Y."/>
            <person name="Li N."/>
            <person name="Frace M.A."/>
            <person name="Tang K."/>
            <person name="Zhang L."/>
            <person name="Feng Y."/>
            <person name="Xiao L."/>
        </authorList>
    </citation>
    <scope>NUCLEOTIDE SEQUENCE [LARGE SCALE GENOMIC DNA]</scope>
    <source>
        <strain evidence="4">30847</strain>
    </source>
</reference>
<dbReference type="Gene3D" id="3.40.850.10">
    <property type="entry name" value="Kinesin motor domain"/>
    <property type="match status" value="1"/>
</dbReference>